<dbReference type="GO" id="GO:0004252">
    <property type="term" value="F:serine-type endopeptidase activity"/>
    <property type="evidence" value="ECO:0007669"/>
    <property type="project" value="InterPro"/>
</dbReference>
<dbReference type="Pfam" id="PF00717">
    <property type="entry name" value="Peptidase_S24"/>
    <property type="match status" value="1"/>
</dbReference>
<keyword evidence="3" id="KW-0378">Hydrolase</keyword>
<dbReference type="CDD" id="cd06530">
    <property type="entry name" value="S26_SPase_I"/>
    <property type="match status" value="1"/>
</dbReference>
<dbReference type="InterPro" id="IPR036286">
    <property type="entry name" value="LexA/Signal_pep-like_sf"/>
</dbReference>
<evidence type="ECO:0000256" key="3">
    <source>
        <dbReference type="ARBA" id="ARBA00022801"/>
    </source>
</evidence>
<reference evidence="7" key="2">
    <citation type="submission" date="2020-09" db="EMBL/GenBank/DDBJ databases">
        <authorList>
            <person name="Sun Q."/>
            <person name="Ohkuma M."/>
        </authorList>
    </citation>
    <scope>NUCLEOTIDE SEQUENCE</scope>
    <source>
        <strain evidence="7">JCM 4518</strain>
    </source>
</reference>
<dbReference type="Gene3D" id="2.10.109.10">
    <property type="entry name" value="Umud Fragment, subunit A"/>
    <property type="match status" value="1"/>
</dbReference>
<evidence type="ECO:0000313" key="7">
    <source>
        <dbReference type="EMBL" id="GHA73530.1"/>
    </source>
</evidence>
<sequence>MRAWAGSYTPQGRSQWALTLTLGANRRESIEPSFLVIVFSSGRLLGEKGVFASAPWGLGQKSGVRVGLVGESTNRGEGRNGVGAERESSAPGAAPFGIAEVTGVSMVPTLLHGDRLFVRYGGRVGAGDVVVLRHPLQQDLLVVKRLIERRDAGWWVLGDNPAAEGDSRVFGTVPPELVLGRVLVRYRPVTPGRQRSAGVVASWLFSAVRPVGSARSASRRLRAR</sequence>
<dbReference type="PROSITE" id="PS00501">
    <property type="entry name" value="SPASE_I_1"/>
    <property type="match status" value="1"/>
</dbReference>
<feature type="region of interest" description="Disordered" evidence="5">
    <location>
        <begin position="70"/>
        <end position="89"/>
    </location>
</feature>
<evidence type="ECO:0000313" key="8">
    <source>
        <dbReference type="Proteomes" id="UP000644020"/>
    </source>
</evidence>
<evidence type="ECO:0000256" key="4">
    <source>
        <dbReference type="ARBA" id="ARBA00023136"/>
    </source>
</evidence>
<keyword evidence="4" id="KW-0472">Membrane</keyword>
<dbReference type="GO" id="GO:0012505">
    <property type="term" value="C:endomembrane system"/>
    <property type="evidence" value="ECO:0007669"/>
    <property type="project" value="UniProtKB-SubCell"/>
</dbReference>
<dbReference type="EMBL" id="BMUL01000003">
    <property type="protein sequence ID" value="GHA73530.1"/>
    <property type="molecule type" value="Genomic_DNA"/>
</dbReference>
<comment type="subcellular location">
    <subcellularLocation>
        <location evidence="1">Endomembrane system</location>
    </subcellularLocation>
</comment>
<comment type="caution">
    <text evidence="7">The sequence shown here is derived from an EMBL/GenBank/DDBJ whole genome shotgun (WGS) entry which is preliminary data.</text>
</comment>
<evidence type="ECO:0000256" key="1">
    <source>
        <dbReference type="ARBA" id="ARBA00004308"/>
    </source>
</evidence>
<proteinExistence type="predicted"/>
<protein>
    <recommendedName>
        <fullName evidence="6">Peptidase S24/S26A/S26B/S26C domain-containing protein</fullName>
    </recommendedName>
</protein>
<accession>A0A918W5A2</accession>
<dbReference type="GO" id="GO:0016020">
    <property type="term" value="C:membrane"/>
    <property type="evidence" value="ECO:0007669"/>
    <property type="project" value="InterPro"/>
</dbReference>
<dbReference type="SUPFAM" id="SSF51306">
    <property type="entry name" value="LexA/Signal peptidase"/>
    <property type="match status" value="1"/>
</dbReference>
<dbReference type="PANTHER" id="PTHR12383:SF16">
    <property type="entry name" value="MITOCHONDRIAL INNER MEMBRANE PROTEASE SUBUNIT 1"/>
    <property type="match status" value="1"/>
</dbReference>
<dbReference type="NCBIfam" id="TIGR02754">
    <property type="entry name" value="sod_Ni_protease"/>
    <property type="match status" value="1"/>
</dbReference>
<dbReference type="InterPro" id="IPR052064">
    <property type="entry name" value="Mito_IMP1_subunit"/>
</dbReference>
<dbReference type="GO" id="GO:0006465">
    <property type="term" value="P:signal peptide processing"/>
    <property type="evidence" value="ECO:0007669"/>
    <property type="project" value="InterPro"/>
</dbReference>
<dbReference type="AlphaFoldDB" id="A0A918W5A2"/>
<feature type="domain" description="Peptidase S24/S26A/S26B/S26C" evidence="6">
    <location>
        <begin position="97"/>
        <end position="163"/>
    </location>
</feature>
<feature type="compositionally biased region" description="Basic and acidic residues" evidence="5">
    <location>
        <begin position="74"/>
        <end position="88"/>
    </location>
</feature>
<dbReference type="Proteomes" id="UP000644020">
    <property type="component" value="Unassembled WGS sequence"/>
</dbReference>
<dbReference type="InterPro" id="IPR015927">
    <property type="entry name" value="Peptidase_S24_S26A/B/C"/>
</dbReference>
<dbReference type="InterPro" id="IPR014124">
    <property type="entry name" value="Pept_S26A_Sod_Ni_maturase"/>
</dbReference>
<evidence type="ECO:0000256" key="2">
    <source>
        <dbReference type="ARBA" id="ARBA00022670"/>
    </source>
</evidence>
<evidence type="ECO:0000256" key="5">
    <source>
        <dbReference type="SAM" id="MobiDB-lite"/>
    </source>
</evidence>
<dbReference type="PANTHER" id="PTHR12383">
    <property type="entry name" value="PROTEASE FAMILY S26 MITOCHONDRIAL INNER MEMBRANE PROTEASE-RELATED"/>
    <property type="match status" value="1"/>
</dbReference>
<dbReference type="InterPro" id="IPR019533">
    <property type="entry name" value="Peptidase_S26"/>
</dbReference>
<organism evidence="7 8">
    <name type="scientific">Streptomyces termitum</name>
    <dbReference type="NCBI Taxonomy" id="67368"/>
    <lineage>
        <taxon>Bacteria</taxon>
        <taxon>Bacillati</taxon>
        <taxon>Actinomycetota</taxon>
        <taxon>Actinomycetes</taxon>
        <taxon>Kitasatosporales</taxon>
        <taxon>Streptomycetaceae</taxon>
        <taxon>Streptomyces</taxon>
    </lineage>
</organism>
<dbReference type="InterPro" id="IPR019756">
    <property type="entry name" value="Pept_S26A_signal_pept_1_Ser-AS"/>
</dbReference>
<keyword evidence="2" id="KW-0645">Protease</keyword>
<keyword evidence="8" id="KW-1185">Reference proteome</keyword>
<name>A0A918W5A2_9ACTN</name>
<reference evidence="7" key="1">
    <citation type="journal article" date="2014" name="Int. J. Syst. Evol. Microbiol.">
        <title>Complete genome sequence of Corynebacterium casei LMG S-19264T (=DSM 44701T), isolated from a smear-ripened cheese.</title>
        <authorList>
            <consortium name="US DOE Joint Genome Institute (JGI-PGF)"/>
            <person name="Walter F."/>
            <person name="Albersmeier A."/>
            <person name="Kalinowski J."/>
            <person name="Ruckert C."/>
        </authorList>
    </citation>
    <scope>NUCLEOTIDE SEQUENCE</scope>
    <source>
        <strain evidence="7">JCM 4518</strain>
    </source>
</reference>
<gene>
    <name evidence="7" type="ORF">GCM10010305_15100</name>
</gene>
<evidence type="ECO:0000259" key="6">
    <source>
        <dbReference type="Pfam" id="PF00717"/>
    </source>
</evidence>